<name>A0A1G7RV87_9SPHN</name>
<dbReference type="InterPro" id="IPR013424">
    <property type="entry name" value="Ice-binding_C"/>
</dbReference>
<gene>
    <name evidence="1" type="ORF">GQR91_13875</name>
    <name evidence="2" type="ORF">SAMN05216557_11510</name>
</gene>
<evidence type="ECO:0000313" key="2">
    <source>
        <dbReference type="EMBL" id="SDG14723.1"/>
    </source>
</evidence>
<evidence type="ECO:0000313" key="1">
    <source>
        <dbReference type="EMBL" id="MWC44725.1"/>
    </source>
</evidence>
<reference evidence="2 3" key="1">
    <citation type="submission" date="2016-10" db="EMBL/GenBank/DDBJ databases">
        <authorList>
            <person name="Varghese N."/>
            <person name="Submissions S."/>
        </authorList>
    </citation>
    <scope>NUCLEOTIDE SEQUENCE [LARGE SCALE GENOMIC DNA]</scope>
    <source>
        <strain evidence="2 3">S7-754</strain>
    </source>
</reference>
<dbReference type="EMBL" id="FNBI01000015">
    <property type="protein sequence ID" value="SDG14723.1"/>
    <property type="molecule type" value="Genomic_DNA"/>
</dbReference>
<dbReference type="EMBL" id="WSUT01000005">
    <property type="protein sequence ID" value="MWC44725.1"/>
    <property type="molecule type" value="Genomic_DNA"/>
</dbReference>
<sequence length="171" mass="17951">MKAVFPLLAAAAPAQARAPDLLYALTPEGVTRYRATWRIALNPKPTRVVEGEGFALERVSGTFPRTTEGEACLDFFFATNSGGLSISDADRQLTLATLYGGQLYTGSGAAPTMVRGTFTLISGSSGGHRYTLDVTEVPAVPEPANWALMVAGGGVAGVALLRSPRVMARYA</sequence>
<dbReference type="RefSeq" id="WP_149683578.1">
    <property type="nucleotide sequence ID" value="NZ_FNBI01000015.1"/>
</dbReference>
<reference evidence="1 4" key="2">
    <citation type="submission" date="2019-12" db="EMBL/GenBank/DDBJ databases">
        <authorList>
            <person name="Zheng J."/>
        </authorList>
    </citation>
    <scope>NUCLEOTIDE SEQUENCE [LARGE SCALE GENOMIC DNA]</scope>
    <source>
        <strain evidence="1 4">DSM 27347</strain>
    </source>
</reference>
<evidence type="ECO:0000313" key="4">
    <source>
        <dbReference type="Proteomes" id="UP000436801"/>
    </source>
</evidence>
<proteinExistence type="predicted"/>
<dbReference type="Proteomes" id="UP000436801">
    <property type="component" value="Unassembled WGS sequence"/>
</dbReference>
<organism evidence="2 3">
    <name type="scientific">Sphingomonas carotinifaciens</name>
    <dbReference type="NCBI Taxonomy" id="1166323"/>
    <lineage>
        <taxon>Bacteria</taxon>
        <taxon>Pseudomonadati</taxon>
        <taxon>Pseudomonadota</taxon>
        <taxon>Alphaproteobacteria</taxon>
        <taxon>Sphingomonadales</taxon>
        <taxon>Sphingomonadaceae</taxon>
        <taxon>Sphingomonas</taxon>
    </lineage>
</organism>
<dbReference type="Proteomes" id="UP000323502">
    <property type="component" value="Unassembled WGS sequence"/>
</dbReference>
<dbReference type="NCBIfam" id="TIGR02595">
    <property type="entry name" value="PEP_CTERM"/>
    <property type="match status" value="1"/>
</dbReference>
<keyword evidence="3" id="KW-1185">Reference proteome</keyword>
<accession>A0A1G7RV87</accession>
<protein>
    <submittedName>
        <fullName evidence="2">PEP-CTERM protein-sorting domain-containing protein</fullName>
    </submittedName>
    <submittedName>
        <fullName evidence="1">PEP-CTERM sorting domain-containing protein</fullName>
    </submittedName>
</protein>
<dbReference type="AlphaFoldDB" id="A0A1G7RV87"/>
<dbReference type="OrthoDB" id="7571274at2"/>
<evidence type="ECO:0000313" key="3">
    <source>
        <dbReference type="Proteomes" id="UP000323502"/>
    </source>
</evidence>